<proteinExistence type="inferred from homology"/>
<comment type="similarity">
    <text evidence="1">Belongs to the ABC transporter superfamily.</text>
</comment>
<dbReference type="PANTHER" id="PTHR43335:SF2">
    <property type="entry name" value="ABC TRANSPORTER, ATP-BINDING PROTEIN"/>
    <property type="match status" value="1"/>
</dbReference>
<keyword evidence="7" id="KW-1185">Reference proteome</keyword>
<evidence type="ECO:0000256" key="3">
    <source>
        <dbReference type="ARBA" id="ARBA00022741"/>
    </source>
</evidence>
<evidence type="ECO:0000256" key="1">
    <source>
        <dbReference type="ARBA" id="ARBA00005417"/>
    </source>
</evidence>
<keyword evidence="4 6" id="KW-0067">ATP-binding</keyword>
<dbReference type="PROSITE" id="PS50893">
    <property type="entry name" value="ABC_TRANSPORTER_2"/>
    <property type="match status" value="1"/>
</dbReference>
<keyword evidence="2" id="KW-0813">Transport</keyword>
<protein>
    <submittedName>
        <fullName evidence="6">ABC transporter ATP-binding protein</fullName>
    </submittedName>
</protein>
<dbReference type="RefSeq" id="WP_213531817.1">
    <property type="nucleotide sequence ID" value="NZ_BOVJ01000252.1"/>
</dbReference>
<gene>
    <name evidence="6" type="ORF">PACILC2_56590</name>
</gene>
<dbReference type="Proteomes" id="UP000680304">
    <property type="component" value="Unassembled WGS sequence"/>
</dbReference>
<dbReference type="SMART" id="SM00382">
    <property type="entry name" value="AAA"/>
    <property type="match status" value="1"/>
</dbReference>
<evidence type="ECO:0000313" key="7">
    <source>
        <dbReference type="Proteomes" id="UP000680304"/>
    </source>
</evidence>
<dbReference type="InterPro" id="IPR003439">
    <property type="entry name" value="ABC_transporter-like_ATP-bd"/>
</dbReference>
<keyword evidence="3" id="KW-0547">Nucleotide-binding</keyword>
<evidence type="ECO:0000256" key="4">
    <source>
        <dbReference type="ARBA" id="ARBA00022840"/>
    </source>
</evidence>
<evidence type="ECO:0000259" key="5">
    <source>
        <dbReference type="PROSITE" id="PS50893"/>
    </source>
</evidence>
<reference evidence="6 7" key="1">
    <citation type="submission" date="2021-04" db="EMBL/GenBank/DDBJ databases">
        <title>Draft genome sequence of Paenibacillus cisolokensis, LC2-13A.</title>
        <authorList>
            <person name="Uke A."/>
            <person name="Chhe C."/>
            <person name="Baramee S."/>
            <person name="Kosugi A."/>
        </authorList>
    </citation>
    <scope>NUCLEOTIDE SEQUENCE [LARGE SCALE GENOMIC DNA]</scope>
    <source>
        <strain evidence="6 7">LC2-13A</strain>
    </source>
</reference>
<dbReference type="Gene3D" id="3.40.50.300">
    <property type="entry name" value="P-loop containing nucleotide triphosphate hydrolases"/>
    <property type="match status" value="1"/>
</dbReference>
<name>A0ABQ4NFS5_9BACL</name>
<dbReference type="SUPFAM" id="SSF52540">
    <property type="entry name" value="P-loop containing nucleoside triphosphate hydrolases"/>
    <property type="match status" value="1"/>
</dbReference>
<dbReference type="Pfam" id="PF00005">
    <property type="entry name" value="ABC_tran"/>
    <property type="match status" value="1"/>
</dbReference>
<dbReference type="EMBL" id="BOVJ01000252">
    <property type="protein sequence ID" value="GIQ67091.1"/>
    <property type="molecule type" value="Genomic_DNA"/>
</dbReference>
<evidence type="ECO:0000313" key="6">
    <source>
        <dbReference type="EMBL" id="GIQ67091.1"/>
    </source>
</evidence>
<dbReference type="InterPro" id="IPR003593">
    <property type="entry name" value="AAA+_ATPase"/>
</dbReference>
<dbReference type="InterPro" id="IPR027417">
    <property type="entry name" value="P-loop_NTPase"/>
</dbReference>
<organism evidence="6 7">
    <name type="scientific">Paenibacillus cisolokensis</name>
    <dbReference type="NCBI Taxonomy" id="1658519"/>
    <lineage>
        <taxon>Bacteria</taxon>
        <taxon>Bacillati</taxon>
        <taxon>Bacillota</taxon>
        <taxon>Bacilli</taxon>
        <taxon>Bacillales</taxon>
        <taxon>Paenibacillaceae</taxon>
        <taxon>Paenibacillus</taxon>
    </lineage>
</organism>
<comment type="caution">
    <text evidence="6">The sequence shown here is derived from an EMBL/GenBank/DDBJ whole genome shotgun (WGS) entry which is preliminary data.</text>
</comment>
<feature type="domain" description="ABC transporter" evidence="5">
    <location>
        <begin position="3"/>
        <end position="229"/>
    </location>
</feature>
<evidence type="ECO:0000256" key="2">
    <source>
        <dbReference type="ARBA" id="ARBA00022448"/>
    </source>
</evidence>
<dbReference type="PANTHER" id="PTHR43335">
    <property type="entry name" value="ABC TRANSPORTER, ATP-BINDING PROTEIN"/>
    <property type="match status" value="1"/>
</dbReference>
<sequence length="289" mass="32656">MMLEIDQLRWRRPGSQFEVAVPRMTLMPGITLLVGRNGAGKSSLLHLLATAELPTSGQILYHGRSVDRDLPAIRASIGFVPTGIELYEDLKTVRLLRYLAELKGGAVTGEIDRIIALFRLEPYRNRKIKTLPHGVRQRIALAQAWIGSPDYLFLDEPLNAMDSLERLQFIRHLAEYSRDRIVVVSTHELNEWNAWARRILWLHDGRPLFYGTTAAWTGQLPLSVWEGITDEAAYAALPHDSVIHVRPEHGRLAVRMLAAQAPGPGFIRQPPTMEDAYFIRSLSQIRNTG</sequence>
<accession>A0ABQ4NFS5</accession>
<dbReference type="GO" id="GO:0005524">
    <property type="term" value="F:ATP binding"/>
    <property type="evidence" value="ECO:0007669"/>
    <property type="project" value="UniProtKB-KW"/>
</dbReference>